<dbReference type="Pfam" id="PF26526">
    <property type="entry name" value="DUF8175"/>
    <property type="match status" value="1"/>
</dbReference>
<proteinExistence type="predicted"/>
<evidence type="ECO:0000259" key="1">
    <source>
        <dbReference type="Pfam" id="PF26526"/>
    </source>
</evidence>
<dbReference type="AlphaFoldDB" id="A0A7D4A193"/>
<protein>
    <recommendedName>
        <fullName evidence="1">DUF8175 domain-containing protein</fullName>
    </recommendedName>
</protein>
<accession>A0A7D4A193</accession>
<evidence type="ECO:0000313" key="3">
    <source>
        <dbReference type="Proteomes" id="UP000501240"/>
    </source>
</evidence>
<name>A0A7D4A193_ACTVE</name>
<evidence type="ECO:0000313" key="2">
    <source>
        <dbReference type="EMBL" id="QKG20085.1"/>
    </source>
</evidence>
<dbReference type="Proteomes" id="UP000501240">
    <property type="component" value="Chromosome"/>
</dbReference>
<dbReference type="EMBL" id="CP053892">
    <property type="protein sequence ID" value="QKG20085.1"/>
    <property type="molecule type" value="Genomic_DNA"/>
</dbReference>
<organism evidence="2 3">
    <name type="scientific">Actinomadura verrucosospora</name>
    <dbReference type="NCBI Taxonomy" id="46165"/>
    <lineage>
        <taxon>Bacteria</taxon>
        <taxon>Bacillati</taxon>
        <taxon>Actinomycetota</taxon>
        <taxon>Actinomycetes</taxon>
        <taxon>Streptosporangiales</taxon>
        <taxon>Thermomonosporaceae</taxon>
        <taxon>Actinomadura</taxon>
    </lineage>
</organism>
<feature type="domain" description="DUF8175" evidence="1">
    <location>
        <begin position="5"/>
        <end position="174"/>
    </location>
</feature>
<gene>
    <name evidence="2" type="ORF">ACTIVE_1721</name>
</gene>
<reference evidence="2 3" key="1">
    <citation type="submission" date="2020-05" db="EMBL/GenBank/DDBJ databases">
        <title>Actinomadura verrucosospora NRRL-B18236 (PFL_A860) Genome sequencing and assembly.</title>
        <authorList>
            <person name="Samborskyy M."/>
        </authorList>
    </citation>
    <scope>NUCLEOTIDE SEQUENCE [LARGE SCALE GENOMIC DNA]</scope>
    <source>
        <strain evidence="2 3">NRRL:B18236</strain>
    </source>
</reference>
<sequence>MSFTGLAWWDYHGVALPYSAGDGPRSTGGDLASGFTRTPLGALLAAVHVSVRANAQWGPQVFEPTITKQVIGPDAATLLAAMRELYGKRHGDLPKDAALGRAYVVLEAFRWQGYSPDTASLDLVSAGPGDSDMTVRAVTRIQLQWQNDDWRVIAPPGGTWGGAAASLTSSDGYIRFPNTGGGS</sequence>
<dbReference type="InterPro" id="IPR058488">
    <property type="entry name" value="DUF8175"/>
</dbReference>
<keyword evidence="3" id="KW-1185">Reference proteome</keyword>